<evidence type="ECO:0000256" key="9">
    <source>
        <dbReference type="RuleBase" id="RU365082"/>
    </source>
</evidence>
<dbReference type="GO" id="GO:0006357">
    <property type="term" value="P:regulation of transcription by RNA polymerase II"/>
    <property type="evidence" value="ECO:0007669"/>
    <property type="project" value="InterPro"/>
</dbReference>
<evidence type="ECO:0000256" key="8">
    <source>
        <dbReference type="ARBA" id="ARBA00032007"/>
    </source>
</evidence>
<dbReference type="EMBL" id="HG806073">
    <property type="protein sequence ID" value="CDW56743.1"/>
    <property type="molecule type" value="Genomic_DNA"/>
</dbReference>
<dbReference type="GO" id="GO:0003712">
    <property type="term" value="F:transcription coregulator activity"/>
    <property type="evidence" value="ECO:0007669"/>
    <property type="project" value="UniProtKB-UniRule"/>
</dbReference>
<dbReference type="Proteomes" id="UP000030665">
    <property type="component" value="Unassembled WGS sequence"/>
</dbReference>
<evidence type="ECO:0000256" key="6">
    <source>
        <dbReference type="ARBA" id="ARBA00023163"/>
    </source>
</evidence>
<comment type="subunit">
    <text evidence="9">Component of the Mediator complex.</text>
</comment>
<evidence type="ECO:0000259" key="13">
    <source>
        <dbReference type="Pfam" id="PF22984"/>
    </source>
</evidence>
<feature type="domain" description="Mediator of RNA polymerase II transcription subunit 14 RM6" evidence="13">
    <location>
        <begin position="782"/>
        <end position="843"/>
    </location>
</feature>
<proteinExistence type="inferred from homology"/>
<feature type="domain" description="Mediator complex subunit MED14 N-terminal" evidence="11">
    <location>
        <begin position="31"/>
        <end position="220"/>
    </location>
</feature>
<comment type="function">
    <text evidence="9">Component of the Mediator complex, a coactivator involved in the regulated transcription of nearly all RNA polymerase II-dependent genes. Mediator functions as a bridge to convey information from gene-specific regulatory proteins to the basal RNA polymerase II transcription machinery. Mediator is recruited to promoters by direct interactions with regulatory proteins and serves as a scaffold for the assembly of a functional preinitiation complex with RNA polymerase II and the general transcription factors.</text>
</comment>
<evidence type="ECO:0000256" key="10">
    <source>
        <dbReference type="SAM" id="MobiDB-lite"/>
    </source>
</evidence>
<evidence type="ECO:0000259" key="12">
    <source>
        <dbReference type="Pfam" id="PF22981"/>
    </source>
</evidence>
<dbReference type="GO" id="GO:0016592">
    <property type="term" value="C:mediator complex"/>
    <property type="evidence" value="ECO:0007669"/>
    <property type="project" value="UniProtKB-UniRule"/>
</dbReference>
<keyword evidence="16" id="KW-1185">Reference proteome</keyword>
<comment type="subcellular location">
    <subcellularLocation>
        <location evidence="1 9">Nucleus</location>
    </subcellularLocation>
</comment>
<dbReference type="PANTHER" id="PTHR12809:SF2">
    <property type="entry name" value="MEDIATOR OF RNA POLYMERASE II TRANSCRIPTION SUBUNIT 14"/>
    <property type="match status" value="1"/>
</dbReference>
<dbReference type="InterPro" id="IPR055113">
    <property type="entry name" value="Med14_RM2"/>
</dbReference>
<comment type="similarity">
    <text evidence="2 9">Belongs to the Mediator complex subunit 14 family.</text>
</comment>
<feature type="region of interest" description="Disordered" evidence="10">
    <location>
        <begin position="958"/>
        <end position="978"/>
    </location>
</feature>
<reference evidence="15" key="1">
    <citation type="submission" date="2014-01" db="EMBL/GenBank/DDBJ databases">
        <authorList>
            <person name="Aslett M."/>
        </authorList>
    </citation>
    <scope>NUCLEOTIDE SEQUENCE</scope>
</reference>
<protein>
    <recommendedName>
        <fullName evidence="3 9">Mediator of RNA polymerase II transcription subunit 14</fullName>
    </recommendedName>
    <alternativeName>
        <fullName evidence="8 9">Mediator complex subunit 14</fullName>
    </alternativeName>
</protein>
<evidence type="ECO:0000259" key="11">
    <source>
        <dbReference type="Pfam" id="PF08638"/>
    </source>
</evidence>
<organism evidence="15 16">
    <name type="scientific">Trichuris trichiura</name>
    <name type="common">Whipworm</name>
    <name type="synonym">Trichocephalus trichiurus</name>
    <dbReference type="NCBI Taxonomy" id="36087"/>
    <lineage>
        <taxon>Eukaryota</taxon>
        <taxon>Metazoa</taxon>
        <taxon>Ecdysozoa</taxon>
        <taxon>Nematoda</taxon>
        <taxon>Enoplea</taxon>
        <taxon>Dorylaimia</taxon>
        <taxon>Trichinellida</taxon>
        <taxon>Trichuridae</taxon>
        <taxon>Trichuris</taxon>
    </lineage>
</organism>
<evidence type="ECO:0000256" key="1">
    <source>
        <dbReference type="ARBA" id="ARBA00004123"/>
    </source>
</evidence>
<dbReference type="Pfam" id="PF22981">
    <property type="entry name" value="RM2_Med14"/>
    <property type="match status" value="1"/>
</dbReference>
<evidence type="ECO:0000259" key="14">
    <source>
        <dbReference type="Pfam" id="PF25065"/>
    </source>
</evidence>
<dbReference type="InterPro" id="IPR013947">
    <property type="entry name" value="Mediator_Med14"/>
</dbReference>
<evidence type="ECO:0000256" key="2">
    <source>
        <dbReference type="ARBA" id="ARBA00007813"/>
    </source>
</evidence>
<keyword evidence="4 9" id="KW-0805">Transcription regulation</keyword>
<dbReference type="GO" id="GO:0070847">
    <property type="term" value="C:core mediator complex"/>
    <property type="evidence" value="ECO:0007669"/>
    <property type="project" value="TreeGrafter"/>
</dbReference>
<sequence length="1343" mass="151150">MSDDDPHTDGEDPLAAYPLPSIPVNQGPPFIAFAVLLDFAVQKAFQDLTILADLLPKKSDLERKTSIAQFANSTRQLFIRILAVLKWARCGAKVDICTGIQCFLDQQASMFVDTADRLFQLCNTVLLSARLPAFQIPIAVDVLTLGTYPRLSKAIEQRFVPPEKITPAELQSVTRRLNQVVKRRIVSQLGILPKRMRCFKVSDGMATFFVSGEFEVTLTLLGQLPVTPWTLLNFRILVADPRVTDGAELLNAHQIAFLHQYLQGKLNIAKEPLVELYNLLHSFCLSIQLDLLFCQTNRLLGEYMSGSLAVEEYVRSERLVVTYWKEDQSRVHREMGRLQDTVSQGSSYKIVIYVDQDNPQRGLQVIHLPKSDLLLPSMEGRNRVSFEDLLSDTVLVRIGYRLRHLRELIEDVSNFQCKIQGRFPKLQIALLNDCDSSEILYTSINLFSGRFVVKLTAVEGNSDCQAFEDLINKGNWDELKNALLKLRVDLIVSRCIRTMRLFPMSLCKAVPSCIDASFMQPSAGKRLVIQLKRYGCLYLVVDLCQQPDIDQTHLRCWIVSFERPLGSLMSAPDGLNLEKFEVNLEDIVPVPVQQLKHIHSTGADVLENSFQQRTHLSSYNVKLAGFFAVCEQAVSFLILMREFDRRGIRYCFYPLSECCASKLEIVGIDYSVITEPADVHLFQLILGTISRITVRMSYDKHKLHWTFECSFFNSPMRFLKEHLAAQSALRGHTVVLNYSVNKDSVTKVVDEFLDGLRSFAKLYESFIDLATVLGATPSPHPINVISYTYHKLTFSYGPSLRYVCSLHWRSGSGFSLSFGVSKGDCCKSNPHCMLSYQLHQWFQEKHNLAALVRVLNASAKPLAALSTCPGIVILNAMEHHNTPVPLNHIFCLIPLSPFVVRFLYKGRICLEMSFVSEEHVTIRDCAPAFVHAPSRLTQRYVPVVGLKTFLNMHAADEKRATTQSEEAPIAGAGPQTAALPNESAFNKSEATFLPSCDDTAGTSSDMVASTPPEDWTPSVVPIMVKHTTLTSICSPSCAMPKPEWSPLHKFLASVSVLEKFKDQAGVSVIRPGQICFKMQQWEFRFFINEHTLSSLGVKLCPDDKELCTEAEVHFLEDYFTACVSPLYSYNAVTSFARLICACGCIRRDLLNNLLLLMEFQLKRYPEEGVYWFPEICFLVPPMQVMAPPICMVSKLSSMLNSLAVVANHNTKKVLIWVRFKRNMVVFRQNSSIDLSLKIKFIRVDNQSHSLAFPLLYDGETNALQIFRGPTGQSAAPVQPGGALCAVDGCLMRQQQAHQNYGTYKGEISRAYRNCFLPIPGDCSVWTSIRNVMHTNDLLAQVSN</sequence>
<evidence type="ECO:0000256" key="3">
    <source>
        <dbReference type="ARBA" id="ARBA00019619"/>
    </source>
</evidence>
<keyword evidence="5 9" id="KW-0010">Activator</keyword>
<dbReference type="STRING" id="36087.A0A077ZAX8"/>
<feature type="domain" description="Mediator of RNA polymerase II transcription subunit 14 RM3" evidence="14">
    <location>
        <begin position="387"/>
        <end position="495"/>
    </location>
</feature>
<dbReference type="Pfam" id="PF08638">
    <property type="entry name" value="Med14"/>
    <property type="match status" value="1"/>
</dbReference>
<evidence type="ECO:0000313" key="15">
    <source>
        <dbReference type="EMBL" id="CDW56743.1"/>
    </source>
</evidence>
<keyword evidence="6 9" id="KW-0804">Transcription</keyword>
<feature type="domain" description="Mediator of RNA polymerase II transcription subunit 14 RM2" evidence="12">
    <location>
        <begin position="305"/>
        <end position="370"/>
    </location>
</feature>
<gene>
    <name evidence="15" type="ORF">TTRE_0000502501</name>
</gene>
<dbReference type="OrthoDB" id="205099at2759"/>
<dbReference type="AlphaFoldDB" id="A0A077ZAX8"/>
<evidence type="ECO:0000256" key="4">
    <source>
        <dbReference type="ARBA" id="ARBA00023015"/>
    </source>
</evidence>
<evidence type="ECO:0000313" key="16">
    <source>
        <dbReference type="Proteomes" id="UP000030665"/>
    </source>
</evidence>
<dbReference type="PANTHER" id="PTHR12809">
    <property type="entry name" value="MEDIATOR COMPLEX SUBUNIT"/>
    <property type="match status" value="1"/>
</dbReference>
<name>A0A077ZAX8_TRITR</name>
<reference evidence="15" key="2">
    <citation type="submission" date="2014-03" db="EMBL/GenBank/DDBJ databases">
        <title>The whipworm genome and dual-species transcriptomics of an intimate host-pathogen interaction.</title>
        <authorList>
            <person name="Foth B.J."/>
            <person name="Tsai I.J."/>
            <person name="Reid A.J."/>
            <person name="Bancroft A.J."/>
            <person name="Nichol S."/>
            <person name="Tracey A."/>
            <person name="Holroyd N."/>
            <person name="Cotton J.A."/>
            <person name="Stanley E.J."/>
            <person name="Zarowiecki M."/>
            <person name="Liu J.Z."/>
            <person name="Huckvale T."/>
            <person name="Cooper P.J."/>
            <person name="Grencis R.K."/>
            <person name="Berriman M."/>
        </authorList>
    </citation>
    <scope>NUCLEOTIDE SEQUENCE [LARGE SCALE GENOMIC DNA]</scope>
</reference>
<dbReference type="Pfam" id="PF22984">
    <property type="entry name" value="RM6_Med14"/>
    <property type="match status" value="1"/>
</dbReference>
<evidence type="ECO:0000256" key="7">
    <source>
        <dbReference type="ARBA" id="ARBA00023242"/>
    </source>
</evidence>
<accession>A0A077ZAX8</accession>
<dbReference type="Pfam" id="PF25065">
    <property type="entry name" value="RM3_Med14"/>
    <property type="match status" value="1"/>
</dbReference>
<dbReference type="InterPro" id="IPR055114">
    <property type="entry name" value="Med14_RM6"/>
</dbReference>
<evidence type="ECO:0000256" key="5">
    <source>
        <dbReference type="ARBA" id="ARBA00023159"/>
    </source>
</evidence>
<dbReference type="InterPro" id="IPR055122">
    <property type="entry name" value="Med14_N"/>
</dbReference>
<keyword evidence="7 9" id="KW-0539">Nucleus</keyword>
<dbReference type="InterPro" id="IPR056879">
    <property type="entry name" value="RM3_Med14"/>
</dbReference>